<evidence type="ECO:0008006" key="4">
    <source>
        <dbReference type="Google" id="ProtNLM"/>
    </source>
</evidence>
<dbReference type="RefSeq" id="WP_183306968.1">
    <property type="nucleotide sequence ID" value="NZ_JACIEP010000006.1"/>
</dbReference>
<accession>A0A840CW58</accession>
<dbReference type="InterPro" id="IPR025348">
    <property type="entry name" value="DUF4252"/>
</dbReference>
<dbReference type="Proteomes" id="UP000555103">
    <property type="component" value="Unassembled WGS sequence"/>
</dbReference>
<dbReference type="EMBL" id="JACIEP010000006">
    <property type="protein sequence ID" value="MBB4036053.1"/>
    <property type="molecule type" value="Genomic_DNA"/>
</dbReference>
<evidence type="ECO:0000313" key="2">
    <source>
        <dbReference type="EMBL" id="MBB4036053.1"/>
    </source>
</evidence>
<feature type="chain" id="PRO_5032992407" description="DUF4252 domain-containing protein" evidence="1">
    <location>
        <begin position="21"/>
        <end position="157"/>
    </location>
</feature>
<keyword evidence="1" id="KW-0732">Signal</keyword>
<sequence>MKKYVFPLILALSLSTVAYGQNVDNLLKKAARAERVEKVKVGGFLMSLAKMCGGFNDAPELRSLSGVEVYDLSDCDQKYKQDLKKEFDKIKDGNGYETLMYVKDGQEGVRIMIKKDKKNYIREMVFLCMDKDDPAIIKLSGKIKEDYIAELVNEYSK</sequence>
<organism evidence="2 3">
    <name type="scientific">Dysgonomonas hofstadii</name>
    <dbReference type="NCBI Taxonomy" id="637886"/>
    <lineage>
        <taxon>Bacteria</taxon>
        <taxon>Pseudomonadati</taxon>
        <taxon>Bacteroidota</taxon>
        <taxon>Bacteroidia</taxon>
        <taxon>Bacteroidales</taxon>
        <taxon>Dysgonomonadaceae</taxon>
        <taxon>Dysgonomonas</taxon>
    </lineage>
</organism>
<evidence type="ECO:0000256" key="1">
    <source>
        <dbReference type="SAM" id="SignalP"/>
    </source>
</evidence>
<reference evidence="2 3" key="1">
    <citation type="submission" date="2020-08" db="EMBL/GenBank/DDBJ databases">
        <title>Genomic Encyclopedia of Type Strains, Phase IV (KMG-IV): sequencing the most valuable type-strain genomes for metagenomic binning, comparative biology and taxonomic classification.</title>
        <authorList>
            <person name="Goeker M."/>
        </authorList>
    </citation>
    <scope>NUCLEOTIDE SEQUENCE [LARGE SCALE GENOMIC DNA]</scope>
    <source>
        <strain evidence="2 3">DSM 104969</strain>
    </source>
</reference>
<evidence type="ECO:0000313" key="3">
    <source>
        <dbReference type="Proteomes" id="UP000555103"/>
    </source>
</evidence>
<name>A0A840CW58_9BACT</name>
<dbReference type="Pfam" id="PF14060">
    <property type="entry name" value="DUF4252"/>
    <property type="match status" value="1"/>
</dbReference>
<keyword evidence="3" id="KW-1185">Reference proteome</keyword>
<proteinExistence type="predicted"/>
<protein>
    <recommendedName>
        <fullName evidence="4">DUF4252 domain-containing protein</fullName>
    </recommendedName>
</protein>
<gene>
    <name evidence="2" type="ORF">GGR21_001954</name>
</gene>
<comment type="caution">
    <text evidence="2">The sequence shown here is derived from an EMBL/GenBank/DDBJ whole genome shotgun (WGS) entry which is preliminary data.</text>
</comment>
<dbReference type="AlphaFoldDB" id="A0A840CW58"/>
<feature type="signal peptide" evidence="1">
    <location>
        <begin position="1"/>
        <end position="20"/>
    </location>
</feature>